<evidence type="ECO:0000259" key="1">
    <source>
        <dbReference type="Pfam" id="PF01883"/>
    </source>
</evidence>
<evidence type="ECO:0000313" key="3">
    <source>
        <dbReference type="Proteomes" id="UP000236895"/>
    </source>
</evidence>
<dbReference type="InterPro" id="IPR034904">
    <property type="entry name" value="FSCA_dom_sf"/>
</dbReference>
<dbReference type="Gene3D" id="3.30.300.130">
    <property type="entry name" value="Fe-S cluster assembly (FSCA)"/>
    <property type="match status" value="1"/>
</dbReference>
<organism evidence="2 3">
    <name type="scientific">Candidatus Liberibacter solanacearum</name>
    <dbReference type="NCBI Taxonomy" id="556287"/>
    <lineage>
        <taxon>Bacteria</taxon>
        <taxon>Pseudomonadati</taxon>
        <taxon>Pseudomonadota</taxon>
        <taxon>Alphaproteobacteria</taxon>
        <taxon>Hyphomicrobiales</taxon>
        <taxon>Rhizobiaceae</taxon>
        <taxon>Liberibacter</taxon>
    </lineage>
</organism>
<dbReference type="EMBL" id="PKRU02000029">
    <property type="protein sequence ID" value="RPD36918.1"/>
    <property type="molecule type" value="Genomic_DNA"/>
</dbReference>
<protein>
    <submittedName>
        <fullName evidence="2">Iron-sulfur cluster assembly protein</fullName>
    </submittedName>
</protein>
<dbReference type="RefSeq" id="WP_123876009.1">
    <property type="nucleotide sequence ID" value="NZ_PKRU02000029.1"/>
</dbReference>
<dbReference type="SUPFAM" id="SSF117916">
    <property type="entry name" value="Fe-S cluster assembly (FSCA) domain-like"/>
    <property type="match status" value="1"/>
</dbReference>
<proteinExistence type="predicted"/>
<comment type="caution">
    <text evidence="2">The sequence shown here is derived from an EMBL/GenBank/DDBJ whole genome shotgun (WGS) entry which is preliminary data.</text>
</comment>
<accession>A0A424FLA8</accession>
<reference evidence="2 3" key="1">
    <citation type="submission" date="2018-11" db="EMBL/GenBank/DDBJ databases">
        <title>Genome Analysis of Haplotype D of Candidatus Liberibacter Solanacearum.</title>
        <authorList>
            <person name="Katsir L."/>
            <person name="Ruan Z."/>
            <person name="Santos Garcia D."/>
            <person name="Piasezky A."/>
            <person name="Jiang J."/>
            <person name="Sela N."/>
            <person name="Freilich S."/>
            <person name="Bahar O."/>
        </authorList>
    </citation>
    <scope>NUCLEOTIDE SEQUENCE [LARGE SCALE GENOMIC DNA]</scope>
    <source>
        <strain evidence="3">haplotype D1</strain>
    </source>
</reference>
<dbReference type="Proteomes" id="UP000236895">
    <property type="component" value="Unassembled WGS sequence"/>
</dbReference>
<sequence length="105" mass="11819">MNQNIEQQILDALKILYIPGEKINIVDMKRLSNICIVQNTAYLSITVPHNLAQQLQSLRLNAQQIVQNIPQIKNAVVTLTENKNKPILDPIIENKLKINALIAIA</sequence>
<dbReference type="InterPro" id="IPR002744">
    <property type="entry name" value="MIP18-like"/>
</dbReference>
<evidence type="ECO:0000313" key="2">
    <source>
        <dbReference type="EMBL" id="RPD36918.1"/>
    </source>
</evidence>
<feature type="domain" description="MIP18 family-like" evidence="1">
    <location>
        <begin position="6"/>
        <end position="77"/>
    </location>
</feature>
<dbReference type="AlphaFoldDB" id="A0A424FLA8"/>
<dbReference type="Pfam" id="PF01883">
    <property type="entry name" value="FeS_assembly_P"/>
    <property type="match status" value="1"/>
</dbReference>
<name>A0A424FLA8_9HYPH</name>
<gene>
    <name evidence="2" type="ORF">C0030_005095</name>
</gene>